<keyword evidence="1" id="KW-1133">Transmembrane helix</keyword>
<name>A0AA36XLX8_9NEIS</name>
<dbReference type="EMBL" id="AFQE01000016">
    <property type="protein sequence ID" value="EGQ78325.1"/>
    <property type="molecule type" value="Genomic_DNA"/>
</dbReference>
<gene>
    <name evidence="2" type="ORF">HMPREF9418_0244</name>
</gene>
<dbReference type="PIRSF" id="PIRSF019883">
    <property type="entry name" value="UCP019883"/>
    <property type="match status" value="1"/>
</dbReference>
<feature type="transmembrane region" description="Helical" evidence="1">
    <location>
        <begin position="83"/>
        <end position="106"/>
    </location>
</feature>
<dbReference type="InterPro" id="IPR016768">
    <property type="entry name" value="UCP019883"/>
</dbReference>
<dbReference type="Pfam" id="PF10993">
    <property type="entry name" value="DUF2818"/>
    <property type="match status" value="1"/>
</dbReference>
<keyword evidence="1" id="KW-0472">Membrane</keyword>
<reference evidence="2 3" key="1">
    <citation type="submission" date="2011-05" db="EMBL/GenBank/DDBJ databases">
        <authorList>
            <person name="Muzny D."/>
            <person name="Qin X."/>
            <person name="Deng J."/>
            <person name="Jiang H."/>
            <person name="Liu Y."/>
            <person name="Qu J."/>
            <person name="Song X.-Z."/>
            <person name="Zhang L."/>
            <person name="Thornton R."/>
            <person name="Coyle M."/>
            <person name="Francisco L."/>
            <person name="Jackson L."/>
            <person name="Javaid M."/>
            <person name="Korchina V."/>
            <person name="Kovar C."/>
            <person name="Mata R."/>
            <person name="Mathew T."/>
            <person name="Ngo R."/>
            <person name="Nguyen L."/>
            <person name="Nguyen N."/>
            <person name="Okwuonu G."/>
            <person name="Ongeri F."/>
            <person name="Pham C."/>
            <person name="Simmons D."/>
            <person name="Wilczek-Boney K."/>
            <person name="Hale W."/>
            <person name="Jakkamsetti A."/>
            <person name="Pham P."/>
            <person name="Ruth R."/>
            <person name="San Lucas F."/>
            <person name="Warren J."/>
            <person name="Zhang J."/>
            <person name="Zhao Z."/>
            <person name="Zhou C."/>
            <person name="Zhu D."/>
            <person name="Lee S."/>
            <person name="Bess C."/>
            <person name="Blankenburg K."/>
            <person name="Forbes L."/>
            <person name="Fu Q."/>
            <person name="Gubbala S."/>
            <person name="Hirani K."/>
            <person name="Jayaseelan J.C."/>
            <person name="Lara F."/>
            <person name="Munidasa M."/>
            <person name="Palculict T."/>
            <person name="Patil S."/>
            <person name="Pu L.-L."/>
            <person name="Saada N."/>
            <person name="Tang L."/>
            <person name="Weissenberger G."/>
            <person name="Zhu Y."/>
            <person name="Hemphill L."/>
            <person name="Shang Y."/>
            <person name="Youmans B."/>
            <person name="Ayvaz T."/>
            <person name="Ross M."/>
            <person name="Santibanez J."/>
            <person name="Aqrawi P."/>
            <person name="Gross S."/>
            <person name="Joshi V."/>
            <person name="Fowler G."/>
            <person name="Nazareth L."/>
            <person name="Reid J."/>
            <person name="Worley K."/>
            <person name="Petrosino J."/>
            <person name="Highlander S."/>
            <person name="Gibbs R."/>
        </authorList>
    </citation>
    <scope>NUCLEOTIDE SEQUENCE [LARGE SCALE GENOMIC DNA]</scope>
    <source>
        <strain evidence="2 3">ATCC 33926</strain>
    </source>
</reference>
<protein>
    <submittedName>
        <fullName evidence="2">Transmembrane protein</fullName>
    </submittedName>
</protein>
<evidence type="ECO:0000313" key="2">
    <source>
        <dbReference type="EMBL" id="EGQ78325.1"/>
    </source>
</evidence>
<proteinExistence type="predicted"/>
<sequence>MNQRGRLKTERHTIMTASMYILLILALIFANVPFITTKFFGVFPLKRKHFGHHLVELAAGFILTAVLAYILESRAGAVQHQDWEFYATVVCLYLIFAFPCFVWRYFWHTRNHE</sequence>
<comment type="caution">
    <text evidence="2">The sequence shown here is derived from an EMBL/GenBank/DDBJ whole genome shotgun (WGS) entry which is preliminary data.</text>
</comment>
<feature type="transmembrane region" description="Helical" evidence="1">
    <location>
        <begin position="50"/>
        <end position="71"/>
    </location>
</feature>
<dbReference type="AlphaFoldDB" id="A0AA36XLX8"/>
<feature type="transmembrane region" description="Helical" evidence="1">
    <location>
        <begin position="12"/>
        <end position="30"/>
    </location>
</feature>
<accession>A0AA36XLX8</accession>
<evidence type="ECO:0000256" key="1">
    <source>
        <dbReference type="SAM" id="Phobius"/>
    </source>
</evidence>
<organism evidence="2 3">
    <name type="scientific">Neisseria macacae ATCC 33926</name>
    <dbReference type="NCBI Taxonomy" id="997348"/>
    <lineage>
        <taxon>Bacteria</taxon>
        <taxon>Pseudomonadati</taxon>
        <taxon>Pseudomonadota</taxon>
        <taxon>Betaproteobacteria</taxon>
        <taxon>Neisseriales</taxon>
        <taxon>Neisseriaceae</taxon>
        <taxon>Neisseria</taxon>
    </lineage>
</organism>
<keyword evidence="1 2" id="KW-0812">Transmembrane</keyword>
<dbReference type="Proteomes" id="UP000004982">
    <property type="component" value="Unassembled WGS sequence"/>
</dbReference>
<evidence type="ECO:0000313" key="3">
    <source>
        <dbReference type="Proteomes" id="UP000004982"/>
    </source>
</evidence>